<dbReference type="KEGG" id="iag:Igag_1875"/>
<feature type="domain" description="Glycosyl transferase family 1" evidence="1">
    <location>
        <begin position="161"/>
        <end position="288"/>
    </location>
</feature>
<name>E0ST09_IGNAA</name>
<dbReference type="AlphaFoldDB" id="E0ST09"/>
<dbReference type="InterPro" id="IPR001296">
    <property type="entry name" value="Glyco_trans_1"/>
</dbReference>
<evidence type="ECO:0000259" key="1">
    <source>
        <dbReference type="Pfam" id="PF00534"/>
    </source>
</evidence>
<dbReference type="Proteomes" id="UP000001304">
    <property type="component" value="Chromosome"/>
</dbReference>
<accession>E0ST09</accession>
<dbReference type="SUPFAM" id="SSF53756">
    <property type="entry name" value="UDP-Glycosyltransferase/glycogen phosphorylase"/>
    <property type="match status" value="1"/>
</dbReference>
<dbReference type="Pfam" id="PF00534">
    <property type="entry name" value="Glycos_transf_1"/>
    <property type="match status" value="1"/>
</dbReference>
<reference evidence="2 3" key="1">
    <citation type="journal article" date="2010" name="Stand. Genomic Sci.">
        <title>Complete genome sequence of Ignisphaera aggregans type strain (AQ1.S1).</title>
        <authorList>
            <person name="Goker M."/>
            <person name="Held B."/>
            <person name="Lapidus A."/>
            <person name="Nolan M."/>
            <person name="Spring S."/>
            <person name="Yasawong M."/>
            <person name="Lucas S."/>
            <person name="Glavina Del Rio T."/>
            <person name="Tice H."/>
            <person name="Cheng J.F."/>
            <person name="Goodwin L."/>
            <person name="Tapia R."/>
            <person name="Pitluck S."/>
            <person name="Liolios K."/>
            <person name="Ivanova N."/>
            <person name="Mavromatis K."/>
            <person name="Mikhailova N."/>
            <person name="Pati A."/>
            <person name="Chen A."/>
            <person name="Palaniappan K."/>
            <person name="Brambilla E."/>
            <person name="Land M."/>
            <person name="Hauser L."/>
            <person name="Chang Y.J."/>
            <person name="Jeffries C.D."/>
            <person name="Brettin T."/>
            <person name="Detter J.C."/>
            <person name="Han C."/>
            <person name="Rohde M."/>
            <person name="Sikorski J."/>
            <person name="Woyke T."/>
            <person name="Bristow J."/>
            <person name="Eisen J.A."/>
            <person name="Markowitz V."/>
            <person name="Hugenholtz P."/>
            <person name="Kyrpides N.C."/>
            <person name="Klenk H.P."/>
        </authorList>
    </citation>
    <scope>NUCLEOTIDE SEQUENCE [LARGE SCALE GENOMIC DNA]</scope>
    <source>
        <strain evidence="3">DSM 17230 / JCM 13409 / AQ1.S1</strain>
    </source>
</reference>
<dbReference type="Gene3D" id="3.40.50.2000">
    <property type="entry name" value="Glycogen Phosphorylase B"/>
    <property type="match status" value="2"/>
</dbReference>
<keyword evidence="3" id="KW-1185">Reference proteome</keyword>
<protein>
    <recommendedName>
        <fullName evidence="1">Glycosyl transferase family 1 domain-containing protein</fullName>
    </recommendedName>
</protein>
<gene>
    <name evidence="2" type="ordered locus">Igag_1875</name>
</gene>
<organism evidence="2 3">
    <name type="scientific">Ignisphaera aggregans (strain DSM 17230 / JCM 13409 / AQ1.S1)</name>
    <dbReference type="NCBI Taxonomy" id="583356"/>
    <lineage>
        <taxon>Archaea</taxon>
        <taxon>Thermoproteota</taxon>
        <taxon>Thermoprotei</taxon>
        <taxon>Desulfurococcales</taxon>
        <taxon>Desulfurococcaceae</taxon>
        <taxon>Ignisphaera</taxon>
    </lineage>
</organism>
<dbReference type="HOGENOM" id="CLU_812856_0_0_2"/>
<dbReference type="BioCyc" id="IAGG583356:GHAH-1864-MONOMER"/>
<evidence type="ECO:0000313" key="2">
    <source>
        <dbReference type="EMBL" id="ADM28670.1"/>
    </source>
</evidence>
<evidence type="ECO:0000313" key="3">
    <source>
        <dbReference type="Proteomes" id="UP000001304"/>
    </source>
</evidence>
<dbReference type="GO" id="GO:0016757">
    <property type="term" value="F:glycosyltransferase activity"/>
    <property type="evidence" value="ECO:0007669"/>
    <property type="project" value="InterPro"/>
</dbReference>
<proteinExistence type="predicted"/>
<dbReference type="STRING" id="583356.Igag_1875"/>
<dbReference type="EMBL" id="CP002098">
    <property type="protein sequence ID" value="ADM28670.1"/>
    <property type="molecule type" value="Genomic_DNA"/>
</dbReference>
<sequence>MIYPQPSIKCVFIAWRKLSRRTELLSKYTKCEYVLFKGSITYIDLAYRTMRYIDRYRPRVIVAQLPPGPLLAVLTILKRFYGYRLIVDIHTSFLVYNDIKSWVLNKPFRFFLKYCDNILVHNDDITELIPRSLRDKTIVVYDPWPLIVEQADMCKESEDCIVFPASYAPDEPLEEVLSTISRSDLDIKLYVTGDWRRRKNLRDRYGSNRIIFTGYLPMDEYYKLLCKAKAVITGTKREYTLLMSAWEAVAFRKPLIVNKTRTLEKIFKDYAIFYNHKNPESIIHAINMARDTKIDEATYRKLLDITLNSIDKLLKIIKTS</sequence>